<evidence type="ECO:0000256" key="6">
    <source>
        <dbReference type="ARBA" id="ARBA00022777"/>
    </source>
</evidence>
<dbReference type="Gene3D" id="3.30.70.560">
    <property type="entry name" value="7,8-Dihydro-6-hydroxymethylpterin-pyrophosphokinase HPPK"/>
    <property type="match status" value="1"/>
</dbReference>
<keyword evidence="12" id="KW-1185">Reference proteome</keyword>
<dbReference type="PROSITE" id="PS00794">
    <property type="entry name" value="HPPK"/>
    <property type="match status" value="1"/>
</dbReference>
<dbReference type="NCBIfam" id="TIGR00526">
    <property type="entry name" value="folB_dom"/>
    <property type="match status" value="1"/>
</dbReference>
<dbReference type="Pfam" id="PF01288">
    <property type="entry name" value="HPPK"/>
    <property type="match status" value="1"/>
</dbReference>
<feature type="domain" description="7,8-dihydro-6-hydroxymethylpterin-pyrophosphokinase" evidence="10">
    <location>
        <begin position="428"/>
        <end position="439"/>
    </location>
</feature>
<dbReference type="InterPro" id="IPR035907">
    <property type="entry name" value="Hppk_sf"/>
</dbReference>
<feature type="compositionally biased region" description="Low complexity" evidence="9">
    <location>
        <begin position="270"/>
        <end position="284"/>
    </location>
</feature>
<evidence type="ECO:0000256" key="7">
    <source>
        <dbReference type="ARBA" id="ARBA00022840"/>
    </source>
</evidence>
<dbReference type="AlphaFoldDB" id="A0A1C7MHL6"/>
<keyword evidence="8" id="KW-0289">Folate biosynthesis</keyword>
<dbReference type="PANTHER" id="PTHR43071:SF1">
    <property type="entry name" value="2-AMINO-4-HYDROXY-6-HYDROXYMETHYLDIHYDROPTERIDINE PYROPHOSPHOKINASE"/>
    <property type="match status" value="1"/>
</dbReference>
<dbReference type="Proteomes" id="UP000092993">
    <property type="component" value="Unassembled WGS sequence"/>
</dbReference>
<dbReference type="SUPFAM" id="SSF55620">
    <property type="entry name" value="Tetrahydrobiopterin biosynthesis enzymes-like"/>
    <property type="match status" value="2"/>
</dbReference>
<comment type="caution">
    <text evidence="11">The sequence shown here is derived from an EMBL/GenBank/DDBJ whole genome shotgun (WGS) entry which is preliminary data.</text>
</comment>
<dbReference type="STRING" id="5627.A0A1C7MHL6"/>
<dbReference type="GO" id="GO:0004150">
    <property type="term" value="F:dihydroneopterin aldolase activity"/>
    <property type="evidence" value="ECO:0007669"/>
    <property type="project" value="InterPro"/>
</dbReference>
<evidence type="ECO:0000256" key="8">
    <source>
        <dbReference type="ARBA" id="ARBA00022909"/>
    </source>
</evidence>
<gene>
    <name evidence="11" type="primary">fol1_1</name>
    <name evidence="11" type="ORF">A0H81_03188</name>
</gene>
<evidence type="ECO:0000256" key="2">
    <source>
        <dbReference type="ARBA" id="ARBA00009640"/>
    </source>
</evidence>
<evidence type="ECO:0000256" key="1">
    <source>
        <dbReference type="ARBA" id="ARBA00005051"/>
    </source>
</evidence>
<keyword evidence="6" id="KW-0418">Kinase</keyword>
<dbReference type="SUPFAM" id="SSF55083">
    <property type="entry name" value="6-hydroxymethyl-7,8-dihydropterin pyrophosphokinase, HPPK"/>
    <property type="match status" value="1"/>
</dbReference>
<dbReference type="GO" id="GO:0046654">
    <property type="term" value="P:tetrahydrofolate biosynthetic process"/>
    <property type="evidence" value="ECO:0007669"/>
    <property type="project" value="UniProtKB-UniPathway"/>
</dbReference>
<sequence>MNFSQVSTPGDNTTTHSADLRDLIRVKNLSLTVSFTDGSRWPSNQPAVQPVVITLAIAHDLRQTAQTDDLSHSINYSGIVSSIRKAIDGTSFPSVEALADLVCESCLTLHSHIQDIFVRISRPKALLYACAAGIELSRHRIGKAPPEETFFIEGLECHAIVGVNPCEREERQRVRFNIWLTRGTSRKSPFDFRNLTRKIVDNIQVSTYLTLEALASSVARVVLLYTAADSDRVTVKAAKPNALILAESAEVEVIRTLKDYQPVPTDSDGSPSTTVSPASSPFPSSKDDTKPSGNSSEDRDTRTTEPAPSTLTALLATLPRNSKTDSPTSYPHKATIALGANIGDRFANIERALRLIESPGADLQQGNGVPKVVIVDTSFMYETSPMYITDQPKFINCACMVDTSLEPRELLTFLKDIENAVGRVSTFRNGPRAIDLDILTFDSAILDTRPESERGTLDNLAGQLVIPHPRIAERERNAETFKRVRGAKLSSALLI</sequence>
<accession>A0A1C7MHL6</accession>
<dbReference type="GO" id="GO:0046656">
    <property type="term" value="P:folic acid biosynthetic process"/>
    <property type="evidence" value="ECO:0007669"/>
    <property type="project" value="UniProtKB-KW"/>
</dbReference>
<dbReference type="UniPathway" id="UPA00077">
    <property type="reaction ID" value="UER00155"/>
</dbReference>
<evidence type="ECO:0000313" key="12">
    <source>
        <dbReference type="Proteomes" id="UP000092993"/>
    </source>
</evidence>
<evidence type="ECO:0000259" key="10">
    <source>
        <dbReference type="PROSITE" id="PS00794"/>
    </source>
</evidence>
<comment type="similarity">
    <text evidence="2">In the N-terminal section; belongs to the DHNA family.</text>
</comment>
<dbReference type="InterPro" id="IPR000550">
    <property type="entry name" value="Hppk"/>
</dbReference>
<dbReference type="NCBIfam" id="TIGR01498">
    <property type="entry name" value="folK"/>
    <property type="match status" value="1"/>
</dbReference>
<evidence type="ECO:0000256" key="3">
    <source>
        <dbReference type="ARBA" id="ARBA00013253"/>
    </source>
</evidence>
<feature type="region of interest" description="Disordered" evidence="9">
    <location>
        <begin position="260"/>
        <end position="309"/>
    </location>
</feature>
<reference evidence="11 12" key="1">
    <citation type="submission" date="2016-03" db="EMBL/GenBank/DDBJ databases">
        <title>Whole genome sequencing of Grifola frondosa 9006-11.</title>
        <authorList>
            <person name="Min B."/>
            <person name="Park H."/>
            <person name="Kim J.-G."/>
            <person name="Cho H."/>
            <person name="Oh Y.-L."/>
            <person name="Kong W.-S."/>
            <person name="Choi I.-G."/>
        </authorList>
    </citation>
    <scope>NUCLEOTIDE SEQUENCE [LARGE SCALE GENOMIC DNA]</scope>
    <source>
        <strain evidence="11 12">9006-11</strain>
    </source>
</reference>
<evidence type="ECO:0000256" key="4">
    <source>
        <dbReference type="ARBA" id="ARBA00022679"/>
    </source>
</evidence>
<organism evidence="11 12">
    <name type="scientific">Grifola frondosa</name>
    <name type="common">Maitake</name>
    <name type="synonym">Polyporus frondosus</name>
    <dbReference type="NCBI Taxonomy" id="5627"/>
    <lineage>
        <taxon>Eukaryota</taxon>
        <taxon>Fungi</taxon>
        <taxon>Dikarya</taxon>
        <taxon>Basidiomycota</taxon>
        <taxon>Agaricomycotina</taxon>
        <taxon>Agaricomycetes</taxon>
        <taxon>Polyporales</taxon>
        <taxon>Grifolaceae</taxon>
        <taxon>Grifola</taxon>
    </lineage>
</organism>
<dbReference type="GO" id="GO:0003848">
    <property type="term" value="F:2-amino-4-hydroxy-6-hydroxymethyldihydropteridine diphosphokinase activity"/>
    <property type="evidence" value="ECO:0007669"/>
    <property type="project" value="UniProtKB-EC"/>
</dbReference>
<dbReference type="GO" id="GO:0016301">
    <property type="term" value="F:kinase activity"/>
    <property type="evidence" value="ECO:0007669"/>
    <property type="project" value="UniProtKB-KW"/>
</dbReference>
<keyword evidence="4" id="KW-0808">Transferase</keyword>
<dbReference type="Gene3D" id="3.30.1130.10">
    <property type="match status" value="2"/>
</dbReference>
<dbReference type="OrthoDB" id="615426at2759"/>
<dbReference type="EMBL" id="LUGG01000003">
    <property type="protein sequence ID" value="OBZ76322.1"/>
    <property type="molecule type" value="Genomic_DNA"/>
</dbReference>
<dbReference type="SMART" id="SM00905">
    <property type="entry name" value="FolB"/>
    <property type="match status" value="2"/>
</dbReference>
<name>A0A1C7MHL6_GRIFR</name>
<dbReference type="CDD" id="cd00483">
    <property type="entry name" value="HPPK"/>
    <property type="match status" value="1"/>
</dbReference>
<dbReference type="InterPro" id="IPR043133">
    <property type="entry name" value="GTP-CH-I_C/QueF"/>
</dbReference>
<dbReference type="EC" id="2.7.6.3" evidence="3"/>
<evidence type="ECO:0000313" key="11">
    <source>
        <dbReference type="EMBL" id="OBZ76322.1"/>
    </source>
</evidence>
<dbReference type="PANTHER" id="PTHR43071">
    <property type="entry name" value="2-AMINO-4-HYDROXY-6-HYDROXYMETHYLDIHYDROPTERIDINE PYROPHOSPHOKINASE"/>
    <property type="match status" value="1"/>
</dbReference>
<proteinExistence type="inferred from homology"/>
<feature type="compositionally biased region" description="Basic and acidic residues" evidence="9">
    <location>
        <begin position="285"/>
        <end position="303"/>
    </location>
</feature>
<dbReference type="InterPro" id="IPR006157">
    <property type="entry name" value="FolB_dom"/>
</dbReference>
<comment type="pathway">
    <text evidence="1">Cofactor biosynthesis; tetrahydrofolate biosynthesis; 2-amino-4-hydroxy-6-hydroxymethyl-7,8-dihydropteridine diphosphate from 7,8-dihydroneopterin triphosphate: step 4/4.</text>
</comment>
<evidence type="ECO:0000256" key="9">
    <source>
        <dbReference type="SAM" id="MobiDB-lite"/>
    </source>
</evidence>
<keyword evidence="7" id="KW-0067">ATP-binding</keyword>
<dbReference type="GO" id="GO:0005524">
    <property type="term" value="F:ATP binding"/>
    <property type="evidence" value="ECO:0007669"/>
    <property type="project" value="UniProtKB-KW"/>
</dbReference>
<protein>
    <recommendedName>
        <fullName evidence="3">2-amino-4-hydroxy-6-hydroxymethyldihydropteridine diphosphokinase</fullName>
        <ecNumber evidence="3">2.7.6.3</ecNumber>
    </recommendedName>
</protein>
<dbReference type="Pfam" id="PF02152">
    <property type="entry name" value="FolB"/>
    <property type="match status" value="2"/>
</dbReference>
<evidence type="ECO:0000256" key="5">
    <source>
        <dbReference type="ARBA" id="ARBA00022741"/>
    </source>
</evidence>
<keyword evidence="5" id="KW-0547">Nucleotide-binding</keyword>